<evidence type="ECO:0000313" key="2">
    <source>
        <dbReference type="Proteomes" id="UP001472677"/>
    </source>
</evidence>
<evidence type="ECO:0000313" key="1">
    <source>
        <dbReference type="EMBL" id="KAK8596438.1"/>
    </source>
</evidence>
<gene>
    <name evidence="1" type="ORF">V6N12_064927</name>
</gene>
<comment type="caution">
    <text evidence="1">The sequence shown here is derived from an EMBL/GenBank/DDBJ whole genome shotgun (WGS) entry which is preliminary data.</text>
</comment>
<reference evidence="1 2" key="1">
    <citation type="journal article" date="2024" name="G3 (Bethesda)">
        <title>Genome assembly of Hibiscus sabdariffa L. provides insights into metabolisms of medicinal natural products.</title>
        <authorList>
            <person name="Kim T."/>
        </authorList>
    </citation>
    <scope>NUCLEOTIDE SEQUENCE [LARGE SCALE GENOMIC DNA]</scope>
    <source>
        <strain evidence="1">TK-2024</strain>
        <tissue evidence="1">Old leaves</tissue>
    </source>
</reference>
<organism evidence="1 2">
    <name type="scientific">Hibiscus sabdariffa</name>
    <name type="common">roselle</name>
    <dbReference type="NCBI Taxonomy" id="183260"/>
    <lineage>
        <taxon>Eukaryota</taxon>
        <taxon>Viridiplantae</taxon>
        <taxon>Streptophyta</taxon>
        <taxon>Embryophyta</taxon>
        <taxon>Tracheophyta</taxon>
        <taxon>Spermatophyta</taxon>
        <taxon>Magnoliopsida</taxon>
        <taxon>eudicotyledons</taxon>
        <taxon>Gunneridae</taxon>
        <taxon>Pentapetalae</taxon>
        <taxon>rosids</taxon>
        <taxon>malvids</taxon>
        <taxon>Malvales</taxon>
        <taxon>Malvaceae</taxon>
        <taxon>Malvoideae</taxon>
        <taxon>Hibiscus</taxon>
    </lineage>
</organism>
<sequence>MAGGLQQEKIWRVKPLNSIEMMLEQGDRVAASEPKKQGESLHVAASEHGDSNVVMDAHIVDQAIDVVVEQDVKIDVANQNDAHVADIGPVAVEIDHVEDHAIEVVAERESCTKCTTINLYSRMRC</sequence>
<accession>A0ABR2G7K0</accession>
<name>A0ABR2G7K0_9ROSI</name>
<proteinExistence type="predicted"/>
<dbReference type="Proteomes" id="UP001472677">
    <property type="component" value="Unassembled WGS sequence"/>
</dbReference>
<keyword evidence="2" id="KW-1185">Reference proteome</keyword>
<protein>
    <submittedName>
        <fullName evidence="1">Uncharacterized protein</fullName>
    </submittedName>
</protein>
<dbReference type="EMBL" id="JBBPBM010000002">
    <property type="protein sequence ID" value="KAK8596438.1"/>
    <property type="molecule type" value="Genomic_DNA"/>
</dbReference>